<dbReference type="AlphaFoldDB" id="A0A6N9TFC5"/>
<sequence>MTTVVFSHGKESGPWGSKITTLSNVASDMGFGVESIDYQDLECPEARLSRLKETIAEKCNDVILVGSSMGGYVSLAAASQISARGVFLMAPALYMPDYEIQRFPYDGYVSLVHGWNDDIIPIENSLKYARHQKAQLLLLNDGHRLANSKSVISPFFRNWLEKFRYQ</sequence>
<comment type="caution">
    <text evidence="1">The sequence shown here is derived from an EMBL/GenBank/DDBJ whole genome shotgun (WGS) entry which is preliminary data.</text>
</comment>
<dbReference type="Pfam" id="PF05728">
    <property type="entry name" value="UPF0227"/>
    <property type="match status" value="1"/>
</dbReference>
<dbReference type="RefSeq" id="WP_163106578.1">
    <property type="nucleotide sequence ID" value="NZ_JAAAWO010000006.1"/>
</dbReference>
<evidence type="ECO:0000313" key="2">
    <source>
        <dbReference type="Proteomes" id="UP000471381"/>
    </source>
</evidence>
<accession>A0A6N9TFC5</accession>
<dbReference type="InterPro" id="IPR029058">
    <property type="entry name" value="AB_hydrolase_fold"/>
</dbReference>
<dbReference type="EMBL" id="JAAAWO010000006">
    <property type="protein sequence ID" value="NDW15870.1"/>
    <property type="molecule type" value="Genomic_DNA"/>
</dbReference>
<gene>
    <name evidence="1" type="ORF">GTQ48_10105</name>
</gene>
<organism evidence="1 2">
    <name type="scientific">Alteromonas genovensis</name>
    <dbReference type="NCBI Taxonomy" id="471225"/>
    <lineage>
        <taxon>Bacteria</taxon>
        <taxon>Pseudomonadati</taxon>
        <taxon>Pseudomonadota</taxon>
        <taxon>Gammaproteobacteria</taxon>
        <taxon>Alteromonadales</taxon>
        <taxon>Alteromonadaceae</taxon>
        <taxon>Alteromonas/Salinimonas group</taxon>
        <taxon>Alteromonas</taxon>
    </lineage>
</organism>
<dbReference type="SUPFAM" id="SSF53474">
    <property type="entry name" value="alpha/beta-Hydrolases"/>
    <property type="match status" value="1"/>
</dbReference>
<dbReference type="Proteomes" id="UP000471381">
    <property type="component" value="Unassembled WGS sequence"/>
</dbReference>
<dbReference type="InterPro" id="IPR008886">
    <property type="entry name" value="UPF0227/Esterase_YqiA"/>
</dbReference>
<reference evidence="1 2" key="1">
    <citation type="submission" date="2020-01" db="EMBL/GenBank/DDBJ databases">
        <title>Genomes of bacteria type strains.</title>
        <authorList>
            <person name="Chen J."/>
            <person name="Zhu S."/>
            <person name="Yang J."/>
        </authorList>
    </citation>
    <scope>NUCLEOTIDE SEQUENCE [LARGE SCALE GENOMIC DNA]</scope>
    <source>
        <strain evidence="1 2">LMG 24078</strain>
    </source>
</reference>
<proteinExistence type="predicted"/>
<dbReference type="Gene3D" id="3.40.50.1820">
    <property type="entry name" value="alpha/beta hydrolase"/>
    <property type="match status" value="1"/>
</dbReference>
<keyword evidence="1" id="KW-0378">Hydrolase</keyword>
<protein>
    <submittedName>
        <fullName evidence="1">Alpha/beta fold hydrolase</fullName>
    </submittedName>
</protein>
<keyword evidence="2" id="KW-1185">Reference proteome</keyword>
<evidence type="ECO:0000313" key="1">
    <source>
        <dbReference type="EMBL" id="NDW15870.1"/>
    </source>
</evidence>
<dbReference type="GO" id="GO:0016787">
    <property type="term" value="F:hydrolase activity"/>
    <property type="evidence" value="ECO:0007669"/>
    <property type="project" value="UniProtKB-KW"/>
</dbReference>
<name>A0A6N9TFC5_9ALTE</name>